<dbReference type="SUPFAM" id="SSF56601">
    <property type="entry name" value="beta-lactamase/transpeptidase-like"/>
    <property type="match status" value="1"/>
</dbReference>
<dbReference type="InterPro" id="IPR051478">
    <property type="entry name" value="Beta-lactamase-like_AB/R"/>
</dbReference>
<name>A0A9P5AUW9_9HYPO</name>
<evidence type="ECO:0000259" key="2">
    <source>
        <dbReference type="Pfam" id="PF00144"/>
    </source>
</evidence>
<dbReference type="InterPro" id="IPR058664">
    <property type="entry name" value="ARB_00930-like_C"/>
</dbReference>
<evidence type="ECO:0000256" key="1">
    <source>
        <dbReference type="SAM" id="SignalP"/>
    </source>
</evidence>
<dbReference type="OrthoDB" id="10250282at2759"/>
<protein>
    <submittedName>
        <fullName evidence="4">Beta-lactamase transpeptidase</fullName>
    </submittedName>
</protein>
<proteinExistence type="predicted"/>
<dbReference type="InterPro" id="IPR001466">
    <property type="entry name" value="Beta-lactam-related"/>
</dbReference>
<gene>
    <name evidence="4" type="ORF">FBEOM_981</name>
</gene>
<feature type="signal peptide" evidence="1">
    <location>
        <begin position="1"/>
        <end position="22"/>
    </location>
</feature>
<evidence type="ECO:0000313" key="4">
    <source>
        <dbReference type="EMBL" id="KAF4345106.1"/>
    </source>
</evidence>
<dbReference type="Proteomes" id="UP000730481">
    <property type="component" value="Unassembled WGS sequence"/>
</dbReference>
<accession>A0A9P5AUW9</accession>
<dbReference type="Pfam" id="PF26335">
    <property type="entry name" value="ARB_00930_C"/>
    <property type="match status" value="1"/>
</dbReference>
<evidence type="ECO:0000259" key="3">
    <source>
        <dbReference type="Pfam" id="PF26335"/>
    </source>
</evidence>
<reference evidence="4" key="1">
    <citation type="journal article" date="2017" name="Mycologia">
        <title>Fusarium algeriense, sp. nov., a novel toxigenic crown rot pathogen of durum wheat from Algeria is nested in the Fusarium burgessii species complex.</title>
        <authorList>
            <person name="Laraba I."/>
            <person name="Keddad A."/>
            <person name="Boureghda H."/>
            <person name="Abdallah N."/>
            <person name="Vaughan M.M."/>
            <person name="Proctor R.H."/>
            <person name="Busman M."/>
            <person name="O'Donnell K."/>
        </authorList>
    </citation>
    <scope>NUCLEOTIDE SEQUENCE</scope>
    <source>
        <strain evidence="4">NRRL 25174</strain>
    </source>
</reference>
<evidence type="ECO:0000313" key="5">
    <source>
        <dbReference type="Proteomes" id="UP000730481"/>
    </source>
</evidence>
<dbReference type="Gene3D" id="3.40.710.10">
    <property type="entry name" value="DD-peptidase/beta-lactamase superfamily"/>
    <property type="match status" value="1"/>
</dbReference>
<dbReference type="InterPro" id="IPR012338">
    <property type="entry name" value="Beta-lactam/transpept-like"/>
</dbReference>
<feature type="domain" description="Beta-lactamase-related" evidence="2">
    <location>
        <begin position="102"/>
        <end position="404"/>
    </location>
</feature>
<feature type="chain" id="PRO_5040185799" evidence="1">
    <location>
        <begin position="23"/>
        <end position="581"/>
    </location>
</feature>
<dbReference type="PANTHER" id="PTHR22935">
    <property type="entry name" value="PENICILLIN-BINDING PROTEIN"/>
    <property type="match status" value="1"/>
</dbReference>
<keyword evidence="5" id="KW-1185">Reference proteome</keyword>
<dbReference type="PANTHER" id="PTHR22935:SF97">
    <property type="entry name" value="BETA-LACTAMASE-RELATED DOMAIN-CONTAINING PROTEIN"/>
    <property type="match status" value="1"/>
</dbReference>
<dbReference type="AlphaFoldDB" id="A0A9P5AUW9"/>
<dbReference type="EMBL" id="PVQB02000034">
    <property type="protein sequence ID" value="KAF4345106.1"/>
    <property type="molecule type" value="Genomic_DNA"/>
</dbReference>
<sequence length="581" mass="63659">MSTAILRGALMASLICLSAVKATSPCPLFGPDLPIPTADASLRNSLSEILHLLHPKVANSPSNFAIDFQNTSFSIDVYSVTDQQPLSSYHHTAPTLKRNKYGTRVVNDSSIYRIGSVSKLLTAYLYLLEVGDVSFNDPVTRYVPELEAWSDEKQSALERVDWTAVTIGGLASHMAGVPRDFPRTASSDQQLEHLGFPPVKPVNTGYCGSTIQYPCNRTAFFDAIKPLHPVEVTFETPIYSNLGYQLMAYALENITSSKYPDILSRRLIRPLRLNSTSYFKPANTDSSVIPDASDDPWYDVEMGDAVPAGGIYSSTADLRRIGQSILAYEMLSPSQTRRWMKPVSFTADPNFAMGAPWEIAHVPSTTKRSNWIYTKGGDLGTYKSLVALLPDWGMGVTVLAAGDGASGVVSAVSNLAASELVPFLERAAKRQAKRIYSGDYGDQRSNMTIAVQRDLPGLAVTSWYFKGRDMFESIRQMISEASNAPGKVSMRLYPTGLKQKVGGKTMQESWRAVYELVDTTSSSPYCTPLFAVDSVTYGGVSVDEFVFHLSRDSGAQGITPSVFDARLNRQGSDYRLILGQL</sequence>
<dbReference type="Pfam" id="PF00144">
    <property type="entry name" value="Beta-lactamase"/>
    <property type="match status" value="1"/>
</dbReference>
<keyword evidence="1" id="KW-0732">Signal</keyword>
<reference evidence="4" key="2">
    <citation type="submission" date="2020-02" db="EMBL/GenBank/DDBJ databases">
        <title>Identification and distribution of gene clusters putatively required for synthesis of sphingolipid metabolism inhibitors in phylogenetically diverse species of the filamentous fungus Fusarium.</title>
        <authorList>
            <person name="Kim H.-S."/>
            <person name="Busman M."/>
            <person name="Brown D.W."/>
            <person name="Divon H."/>
            <person name="Uhlig S."/>
            <person name="Proctor R.H."/>
        </authorList>
    </citation>
    <scope>NUCLEOTIDE SEQUENCE</scope>
    <source>
        <strain evidence="4">NRRL 25174</strain>
    </source>
</reference>
<feature type="domain" description="Beta-lactamase-like ARB-00930-like C-terminal" evidence="3">
    <location>
        <begin position="428"/>
        <end position="570"/>
    </location>
</feature>
<organism evidence="4 5">
    <name type="scientific">Fusarium beomiforme</name>
    <dbReference type="NCBI Taxonomy" id="44412"/>
    <lineage>
        <taxon>Eukaryota</taxon>
        <taxon>Fungi</taxon>
        <taxon>Dikarya</taxon>
        <taxon>Ascomycota</taxon>
        <taxon>Pezizomycotina</taxon>
        <taxon>Sordariomycetes</taxon>
        <taxon>Hypocreomycetidae</taxon>
        <taxon>Hypocreales</taxon>
        <taxon>Nectriaceae</taxon>
        <taxon>Fusarium</taxon>
        <taxon>Fusarium burgessii species complex</taxon>
    </lineage>
</organism>
<comment type="caution">
    <text evidence="4">The sequence shown here is derived from an EMBL/GenBank/DDBJ whole genome shotgun (WGS) entry which is preliminary data.</text>
</comment>